<dbReference type="PANTHER" id="PTHR45964">
    <property type="entry name" value="WSCD FAMILY MEMBER CG9164"/>
    <property type="match status" value="1"/>
</dbReference>
<feature type="chain" id="PRO_5014367460" evidence="3">
    <location>
        <begin position="22"/>
        <end position="1414"/>
    </location>
</feature>
<dbReference type="OrthoDB" id="5985073at2759"/>
<feature type="domain" description="WSC" evidence="4">
    <location>
        <begin position="1320"/>
        <end position="1414"/>
    </location>
</feature>
<dbReference type="Gene3D" id="2.60.40.10">
    <property type="entry name" value="Immunoglobulins"/>
    <property type="match status" value="1"/>
</dbReference>
<dbReference type="PANTHER" id="PTHR45964:SF5">
    <property type="entry name" value="WSCD FAMILY MEMBER CG9164"/>
    <property type="match status" value="1"/>
</dbReference>
<dbReference type="InterPro" id="IPR013783">
    <property type="entry name" value="Ig-like_fold"/>
</dbReference>
<protein>
    <submittedName>
        <fullName evidence="5">WSC-domain-containing protein</fullName>
    </submittedName>
</protein>
<feature type="compositionally biased region" description="Polar residues" evidence="2">
    <location>
        <begin position="1231"/>
        <end position="1241"/>
    </location>
</feature>
<feature type="region of interest" description="Disordered" evidence="2">
    <location>
        <begin position="1231"/>
        <end position="1253"/>
    </location>
</feature>
<evidence type="ECO:0000256" key="2">
    <source>
        <dbReference type="SAM" id="MobiDB-lite"/>
    </source>
</evidence>
<dbReference type="Proteomes" id="UP000235786">
    <property type="component" value="Unassembled WGS sequence"/>
</dbReference>
<dbReference type="STRING" id="1149755.A0A2J6QZA7"/>
<organism evidence="5 6">
    <name type="scientific">Hyaloscypha variabilis (strain UAMH 11265 / GT02V1 / F)</name>
    <name type="common">Meliniomyces variabilis</name>
    <dbReference type="NCBI Taxonomy" id="1149755"/>
    <lineage>
        <taxon>Eukaryota</taxon>
        <taxon>Fungi</taxon>
        <taxon>Dikarya</taxon>
        <taxon>Ascomycota</taxon>
        <taxon>Pezizomycotina</taxon>
        <taxon>Leotiomycetes</taxon>
        <taxon>Helotiales</taxon>
        <taxon>Hyaloscyphaceae</taxon>
        <taxon>Hyaloscypha</taxon>
        <taxon>Hyaloscypha variabilis</taxon>
    </lineage>
</organism>
<dbReference type="PROSITE" id="PS51212">
    <property type="entry name" value="WSC"/>
    <property type="match status" value="3"/>
</dbReference>
<proteinExistence type="predicted"/>
<dbReference type="SMART" id="SM00321">
    <property type="entry name" value="WSC"/>
    <property type="match status" value="4"/>
</dbReference>
<evidence type="ECO:0000256" key="1">
    <source>
        <dbReference type="ARBA" id="ARBA00022737"/>
    </source>
</evidence>
<dbReference type="InterPro" id="IPR051589">
    <property type="entry name" value="Sialate-O-sulfotransferase"/>
</dbReference>
<feature type="signal peptide" evidence="3">
    <location>
        <begin position="1"/>
        <end position="21"/>
    </location>
</feature>
<evidence type="ECO:0000259" key="4">
    <source>
        <dbReference type="PROSITE" id="PS51212"/>
    </source>
</evidence>
<feature type="domain" description="WSC" evidence="4">
    <location>
        <begin position="1200"/>
        <end position="1307"/>
    </location>
</feature>
<keyword evidence="1" id="KW-0677">Repeat</keyword>
<dbReference type="EMBL" id="KZ613962">
    <property type="protein sequence ID" value="PMD31592.1"/>
    <property type="molecule type" value="Genomic_DNA"/>
</dbReference>
<reference evidence="5 6" key="1">
    <citation type="submission" date="2016-04" db="EMBL/GenBank/DDBJ databases">
        <title>A degradative enzymes factory behind the ericoid mycorrhizal symbiosis.</title>
        <authorList>
            <consortium name="DOE Joint Genome Institute"/>
            <person name="Martino E."/>
            <person name="Morin E."/>
            <person name="Grelet G."/>
            <person name="Kuo A."/>
            <person name="Kohler A."/>
            <person name="Daghino S."/>
            <person name="Barry K."/>
            <person name="Choi C."/>
            <person name="Cichocki N."/>
            <person name="Clum A."/>
            <person name="Copeland A."/>
            <person name="Hainaut M."/>
            <person name="Haridas S."/>
            <person name="Labutti K."/>
            <person name="Lindquist E."/>
            <person name="Lipzen A."/>
            <person name="Khouja H.-R."/>
            <person name="Murat C."/>
            <person name="Ohm R."/>
            <person name="Olson A."/>
            <person name="Spatafora J."/>
            <person name="Veneault-Fourrey C."/>
            <person name="Henrissat B."/>
            <person name="Grigoriev I."/>
            <person name="Martin F."/>
            <person name="Perotto S."/>
        </authorList>
    </citation>
    <scope>NUCLEOTIDE SEQUENCE [LARGE SCALE GENOMIC DNA]</scope>
    <source>
        <strain evidence="5 6">F</strain>
    </source>
</reference>
<accession>A0A2J6QZA7</accession>
<gene>
    <name evidence="5" type="ORF">L207DRAFT_548882</name>
</gene>
<feature type="domain" description="WSC" evidence="4">
    <location>
        <begin position="931"/>
        <end position="1026"/>
    </location>
</feature>
<name>A0A2J6QZA7_HYAVF</name>
<evidence type="ECO:0000313" key="5">
    <source>
        <dbReference type="EMBL" id="PMD31592.1"/>
    </source>
</evidence>
<evidence type="ECO:0000313" key="6">
    <source>
        <dbReference type="Proteomes" id="UP000235786"/>
    </source>
</evidence>
<dbReference type="Pfam" id="PF01822">
    <property type="entry name" value="WSC"/>
    <property type="match status" value="4"/>
</dbReference>
<dbReference type="InterPro" id="IPR002889">
    <property type="entry name" value="WSC_carb-bd"/>
</dbReference>
<keyword evidence="6" id="KW-1185">Reference proteome</keyword>
<sequence length="1414" mass="147864">MRFTFAIGLTWSLALIQRVKAVDSTDTLMEGDSSQSGYLPNHNMDPNIITGGSFGQIWQFKASIAAGVAEDQYYSKPLIYTPSNYGRQVVLVFSEANWICVPDAQNALLGTMISSRDFSQEGEGPFSVSDLPSCNDIGQTIGIAGTPVIDPSTNTVYFWAKSYMVSGQTGVHNGAYRFHAIDTITLAERPGFPTNIQNTPADNDNARWFNGGTHLQRASLNLVNGVVFAGFGGHCDLFNYTGWVIGMSSSSGKLLTAYTMSAGPGSPAQDGTWTGGGGGCGVWMAGGEIASDNAGRLFVSTSNAEGGGVNQQSPASGRTHLGTLSEAIVNLAVDSQTGLLSQKDYFEPSTYLAMDAGDRDLGAGGVCLPDPTVFSGGGINRLAVSCGKNGLCFVTNADNLGGFKMGLSGADAIVQMLTPPAGGAIFGTPGTYPLEGGYLYITPVGAPTYAYALGFDTSNRPSFAMVGQTNESSPGAVGVGHVTITTFKGQAGTGILWISDTNGIRAYGAVPVNGKFPRITLPATLGVPKFTRLAFGNGRYYMSTSSGTILAFGAPVSPTALALPLTFSSPLDFGSVGIRNSSTLMMSCTTNIAITKIVGLRFHLTAYMINAGSSGAPLVRPGAQATALTLYTQNVVTGYSTQQSASLTGTAASQTPWLSISPPQLYFPEVVIGSATGGGGSSTTFIIQNLGKADLTISGYAFNNDQGGPYTNVTFSPSTHLDASGYFTTQDLPAIGTVIPSGGSITISTSFNITTAGSFYSLLMVYSDGGSDYVMLSGTANTLPIALLQSTNEGGWITIPDCSIPSEGCNVQVEIGSLPSTGSLLQAIRLTNNGGSDLTITKSKPPTGSILGVTNPSIELSEGLETPPGNKSSATVFFQPGPAQLNSAQIVYSGAWTLFTNDLAFGVHVINFTATLAPPQVDPLLSDGTGRFKWLGCFVDGAGARIESNEIDNGANNTKGLFQQQALAGNWPFAGTEFQTQCWIGFSVPPSSTKAPDSSCETQYTCPGDTTQYCGGYGGYISLYYDSLKYFPANNTFAPGSAPPGPPPSIGSWTYAGCYNDSVAARTLSSTNVGSTKTNSLENCTTSCQGYNYFGADGTQGSTPSSFIFSSTPSSTSSTASSTTSSIASRPDIPETVGSYSYVECHSDNTTLRTLRDKSISTTDMTIEYCMGNCTGYQYFGVEYGVECYCDGRYSMLCGGNTNEICGGRAGLMFAASSSTAISTGKHVNPSALQQTVSTPPSSKPHNHTLTPTDPLAGLEHSNQCFCALSLSYNSQPQPESSCSWPCKGDSTEICGGSRRLSVYNDTSYLYPEIVQSVGTYSVQGCYVDPVAGRVLNGYMFANEIKMTVQECVAACQGRGYGTAGVKYATQWFCDTTIALASVPVPLSDCTQSFCSGNAMQFCGAANRLLFYST</sequence>
<keyword evidence="3" id="KW-0732">Signal</keyword>
<evidence type="ECO:0000256" key="3">
    <source>
        <dbReference type="SAM" id="SignalP"/>
    </source>
</evidence>